<evidence type="ECO:0000313" key="1">
    <source>
        <dbReference type="EMBL" id="KAK7308849.1"/>
    </source>
</evidence>
<keyword evidence="2" id="KW-1185">Reference proteome</keyword>
<sequence>MARKRSISIEYNTNPFSEAQTVLGLNKNLRRLPHVFSRVLQLPLRADALVSVHEAPHCFRFVADTHAVSDVEAHTVQIHPGITKVVVRITGSLDFSFDDLDLDVWRFRLPESTRPELATAAVVGGELVVTVPKGGDVWGGENRAMGGGGATLVLVQ</sequence>
<dbReference type="PANTHER" id="PTHR33879:SF3">
    <property type="entry name" value="17.6 KDA CLASS II HEAT SHOCK PROTEIN-RELATED"/>
    <property type="match status" value="1"/>
</dbReference>
<name>A0AAN9K2D1_CLITE</name>
<organism evidence="1 2">
    <name type="scientific">Clitoria ternatea</name>
    <name type="common">Butterfly pea</name>
    <dbReference type="NCBI Taxonomy" id="43366"/>
    <lineage>
        <taxon>Eukaryota</taxon>
        <taxon>Viridiplantae</taxon>
        <taxon>Streptophyta</taxon>
        <taxon>Embryophyta</taxon>
        <taxon>Tracheophyta</taxon>
        <taxon>Spermatophyta</taxon>
        <taxon>Magnoliopsida</taxon>
        <taxon>eudicotyledons</taxon>
        <taxon>Gunneridae</taxon>
        <taxon>Pentapetalae</taxon>
        <taxon>rosids</taxon>
        <taxon>fabids</taxon>
        <taxon>Fabales</taxon>
        <taxon>Fabaceae</taxon>
        <taxon>Papilionoideae</taxon>
        <taxon>50 kb inversion clade</taxon>
        <taxon>NPAAA clade</taxon>
        <taxon>indigoferoid/millettioid clade</taxon>
        <taxon>Phaseoleae</taxon>
        <taxon>Clitoria</taxon>
    </lineage>
</organism>
<reference evidence="1 2" key="1">
    <citation type="submission" date="2024-01" db="EMBL/GenBank/DDBJ databases">
        <title>The genomes of 5 underutilized Papilionoideae crops provide insights into root nodulation and disease resistance.</title>
        <authorList>
            <person name="Yuan L."/>
        </authorList>
    </citation>
    <scope>NUCLEOTIDE SEQUENCE [LARGE SCALE GENOMIC DNA]</scope>
    <source>
        <strain evidence="1">LY-2023</strain>
        <tissue evidence="1">Leaf</tissue>
    </source>
</reference>
<accession>A0AAN9K2D1</accession>
<evidence type="ECO:0008006" key="3">
    <source>
        <dbReference type="Google" id="ProtNLM"/>
    </source>
</evidence>
<dbReference type="AlphaFoldDB" id="A0AAN9K2D1"/>
<dbReference type="CDD" id="cd06464">
    <property type="entry name" value="ACD_sHsps-like"/>
    <property type="match status" value="1"/>
</dbReference>
<protein>
    <recommendedName>
        <fullName evidence="3">SHSP domain-containing protein</fullName>
    </recommendedName>
</protein>
<dbReference type="PANTHER" id="PTHR33879">
    <property type="entry name" value="17.6 KDA CLASS II HEAT SHOCK PROTEIN-RELATED"/>
    <property type="match status" value="1"/>
</dbReference>
<comment type="caution">
    <text evidence="1">The sequence shown here is derived from an EMBL/GenBank/DDBJ whole genome shotgun (WGS) entry which is preliminary data.</text>
</comment>
<evidence type="ECO:0000313" key="2">
    <source>
        <dbReference type="Proteomes" id="UP001359559"/>
    </source>
</evidence>
<proteinExistence type="predicted"/>
<gene>
    <name evidence="1" type="ORF">RJT34_05132</name>
</gene>
<dbReference type="Proteomes" id="UP001359559">
    <property type="component" value="Unassembled WGS sequence"/>
</dbReference>
<dbReference type="EMBL" id="JAYKXN010000002">
    <property type="protein sequence ID" value="KAK7308849.1"/>
    <property type="molecule type" value="Genomic_DNA"/>
</dbReference>